<feature type="region of interest" description="Disordered" evidence="1">
    <location>
        <begin position="2415"/>
        <end position="2453"/>
    </location>
</feature>
<feature type="region of interest" description="Disordered" evidence="1">
    <location>
        <begin position="1259"/>
        <end position="1281"/>
    </location>
</feature>
<dbReference type="PANTHER" id="PTHR31355">
    <property type="entry name" value="MICROTUBULE-ASSOCIATED PROTEIN TORTIFOLIA1"/>
    <property type="match status" value="1"/>
</dbReference>
<feature type="compositionally biased region" description="Basic and acidic residues" evidence="1">
    <location>
        <begin position="1170"/>
        <end position="1182"/>
    </location>
</feature>
<feature type="region of interest" description="Disordered" evidence="1">
    <location>
        <begin position="1724"/>
        <end position="1784"/>
    </location>
</feature>
<proteinExistence type="predicted"/>
<feature type="compositionally biased region" description="Low complexity" evidence="1">
    <location>
        <begin position="1349"/>
        <end position="1361"/>
    </location>
</feature>
<feature type="region of interest" description="Disordered" evidence="1">
    <location>
        <begin position="856"/>
        <end position="930"/>
    </location>
</feature>
<feature type="region of interest" description="Disordered" evidence="1">
    <location>
        <begin position="2145"/>
        <end position="2220"/>
    </location>
</feature>
<feature type="compositionally biased region" description="Gly residues" evidence="1">
    <location>
        <begin position="2182"/>
        <end position="2195"/>
    </location>
</feature>
<feature type="compositionally biased region" description="Gly residues" evidence="1">
    <location>
        <begin position="1108"/>
        <end position="1134"/>
    </location>
</feature>
<protein>
    <submittedName>
        <fullName evidence="2">Uncharacterized protein</fullName>
    </submittedName>
</protein>
<feature type="region of interest" description="Disordered" evidence="1">
    <location>
        <begin position="372"/>
        <end position="468"/>
    </location>
</feature>
<feature type="compositionally biased region" description="Low complexity" evidence="1">
    <location>
        <begin position="1668"/>
        <end position="1689"/>
    </location>
</feature>
<dbReference type="InterPro" id="IPR033337">
    <property type="entry name" value="TORTIFOLIA1/SINE1-2"/>
</dbReference>
<dbReference type="OrthoDB" id="552730at2759"/>
<feature type="compositionally biased region" description="Low complexity" evidence="1">
    <location>
        <begin position="455"/>
        <end position="467"/>
    </location>
</feature>
<evidence type="ECO:0000256" key="1">
    <source>
        <dbReference type="SAM" id="MobiDB-lite"/>
    </source>
</evidence>
<name>A0A835XIQ2_9CHLO</name>
<dbReference type="InterPro" id="IPR011989">
    <property type="entry name" value="ARM-like"/>
</dbReference>
<feature type="region of interest" description="Disordered" evidence="1">
    <location>
        <begin position="1661"/>
        <end position="1712"/>
    </location>
</feature>
<feature type="compositionally biased region" description="Gly residues" evidence="1">
    <location>
        <begin position="1473"/>
        <end position="1484"/>
    </location>
</feature>
<feature type="region of interest" description="Disordered" evidence="1">
    <location>
        <begin position="608"/>
        <end position="739"/>
    </location>
</feature>
<gene>
    <name evidence="2" type="ORF">HYH03_017271</name>
</gene>
<feature type="region of interest" description="Disordered" evidence="1">
    <location>
        <begin position="956"/>
        <end position="1001"/>
    </location>
</feature>
<feature type="compositionally biased region" description="Gly residues" evidence="1">
    <location>
        <begin position="621"/>
        <end position="634"/>
    </location>
</feature>
<keyword evidence="3" id="KW-1185">Reference proteome</keyword>
<feature type="compositionally biased region" description="Gly residues" evidence="1">
    <location>
        <begin position="1362"/>
        <end position="1374"/>
    </location>
</feature>
<feature type="compositionally biased region" description="Gly residues" evidence="1">
    <location>
        <begin position="1492"/>
        <end position="1501"/>
    </location>
</feature>
<feature type="compositionally biased region" description="Low complexity" evidence="1">
    <location>
        <begin position="2153"/>
        <end position="2164"/>
    </location>
</feature>
<feature type="compositionally biased region" description="Pro residues" evidence="1">
    <location>
        <begin position="442"/>
        <end position="454"/>
    </location>
</feature>
<feature type="region of interest" description="Disordered" evidence="1">
    <location>
        <begin position="1976"/>
        <end position="2010"/>
    </location>
</feature>
<organism evidence="2 3">
    <name type="scientific">Edaphochlamys debaryana</name>
    <dbReference type="NCBI Taxonomy" id="47281"/>
    <lineage>
        <taxon>Eukaryota</taxon>
        <taxon>Viridiplantae</taxon>
        <taxon>Chlorophyta</taxon>
        <taxon>core chlorophytes</taxon>
        <taxon>Chlorophyceae</taxon>
        <taxon>CS clade</taxon>
        <taxon>Chlamydomonadales</taxon>
        <taxon>Chlamydomonadales incertae sedis</taxon>
        <taxon>Edaphochlamys</taxon>
    </lineage>
</organism>
<feature type="compositionally biased region" description="Basic and acidic residues" evidence="1">
    <location>
        <begin position="135"/>
        <end position="145"/>
    </location>
</feature>
<feature type="compositionally biased region" description="Low complexity" evidence="1">
    <location>
        <begin position="1229"/>
        <end position="1239"/>
    </location>
</feature>
<feature type="compositionally biased region" description="Pro residues" evidence="1">
    <location>
        <begin position="1730"/>
        <end position="1744"/>
    </location>
</feature>
<feature type="region of interest" description="Disordered" evidence="1">
    <location>
        <begin position="756"/>
        <end position="804"/>
    </location>
</feature>
<feature type="compositionally biased region" description="Pro residues" evidence="1">
    <location>
        <begin position="697"/>
        <end position="729"/>
    </location>
</feature>
<feature type="region of interest" description="Disordered" evidence="1">
    <location>
        <begin position="1090"/>
        <end position="1139"/>
    </location>
</feature>
<feature type="compositionally biased region" description="Gly residues" evidence="1">
    <location>
        <begin position="895"/>
        <end position="904"/>
    </location>
</feature>
<feature type="compositionally biased region" description="Low complexity" evidence="1">
    <location>
        <begin position="393"/>
        <end position="417"/>
    </location>
</feature>
<dbReference type="GO" id="GO:0005874">
    <property type="term" value="C:microtubule"/>
    <property type="evidence" value="ECO:0007669"/>
    <property type="project" value="InterPro"/>
</dbReference>
<feature type="region of interest" description="Disordered" evidence="1">
    <location>
        <begin position="2245"/>
        <end position="2302"/>
    </location>
</feature>
<feature type="region of interest" description="Disordered" evidence="1">
    <location>
        <begin position="1316"/>
        <end position="1565"/>
    </location>
</feature>
<feature type="region of interest" description="Disordered" evidence="1">
    <location>
        <begin position="1163"/>
        <end position="1186"/>
    </location>
</feature>
<feature type="compositionally biased region" description="Low complexity" evidence="1">
    <location>
        <begin position="2211"/>
        <end position="2220"/>
    </location>
</feature>
<evidence type="ECO:0000313" key="2">
    <source>
        <dbReference type="EMBL" id="KAG2483877.1"/>
    </source>
</evidence>
<comment type="caution">
    <text evidence="2">The sequence shown here is derived from an EMBL/GenBank/DDBJ whole genome shotgun (WGS) entry which is preliminary data.</text>
</comment>
<feature type="compositionally biased region" description="Gly residues" evidence="1">
    <location>
        <begin position="1438"/>
        <end position="1449"/>
    </location>
</feature>
<feature type="region of interest" description="Disordered" evidence="1">
    <location>
        <begin position="129"/>
        <end position="159"/>
    </location>
</feature>
<evidence type="ECO:0000313" key="3">
    <source>
        <dbReference type="Proteomes" id="UP000612055"/>
    </source>
</evidence>
<accession>A0A835XIQ2</accession>
<reference evidence="2" key="1">
    <citation type="journal article" date="2020" name="bioRxiv">
        <title>Comparative genomics of Chlamydomonas.</title>
        <authorList>
            <person name="Craig R.J."/>
            <person name="Hasan A.R."/>
            <person name="Ness R.W."/>
            <person name="Keightley P.D."/>
        </authorList>
    </citation>
    <scope>NUCLEOTIDE SEQUENCE</scope>
    <source>
        <strain evidence="2">CCAP 11/70</strain>
    </source>
</reference>
<dbReference type="Proteomes" id="UP000612055">
    <property type="component" value="Unassembled WGS sequence"/>
</dbReference>
<feature type="compositionally biased region" description="Low complexity" evidence="1">
    <location>
        <begin position="1999"/>
        <end position="2010"/>
    </location>
</feature>
<dbReference type="GO" id="GO:0008017">
    <property type="term" value="F:microtubule binding"/>
    <property type="evidence" value="ECO:0007669"/>
    <property type="project" value="InterPro"/>
</dbReference>
<feature type="region of interest" description="Disordered" evidence="1">
    <location>
        <begin position="2032"/>
        <end position="2061"/>
    </location>
</feature>
<feature type="region of interest" description="Disordered" evidence="1">
    <location>
        <begin position="2075"/>
        <end position="2111"/>
    </location>
</feature>
<dbReference type="PANTHER" id="PTHR31355:SF7">
    <property type="entry name" value="MICROTUBULE-ASSOCIATED PROTEIN TORTIFOLIA1"/>
    <property type="match status" value="1"/>
</dbReference>
<dbReference type="EMBL" id="JAEHOE010000163">
    <property type="protein sequence ID" value="KAG2483877.1"/>
    <property type="molecule type" value="Genomic_DNA"/>
</dbReference>
<feature type="compositionally biased region" description="Low complexity" evidence="1">
    <location>
        <begin position="905"/>
        <end position="923"/>
    </location>
</feature>
<feature type="compositionally biased region" description="Polar residues" evidence="1">
    <location>
        <begin position="1555"/>
        <end position="1565"/>
    </location>
</feature>
<feature type="compositionally biased region" description="Gly residues" evidence="1">
    <location>
        <begin position="1331"/>
        <end position="1348"/>
    </location>
</feature>
<dbReference type="Gene3D" id="1.25.10.10">
    <property type="entry name" value="Leucine-rich Repeat Variant"/>
    <property type="match status" value="1"/>
</dbReference>
<feature type="region of interest" description="Disordered" evidence="1">
    <location>
        <begin position="1207"/>
        <end position="1239"/>
    </location>
</feature>
<feature type="compositionally biased region" description="Low complexity" evidence="1">
    <location>
        <begin position="974"/>
        <end position="988"/>
    </location>
</feature>
<sequence length="2453" mass="240982">MDLKSRLRSALQSLEDRDLASQGSYAAKAAIDKLETSTQAQMVVKELAAGLDKSGRSAASHRVSLLSYLLATQPQLSPVRAFPQAIPSLVAYITRQHHSTNTEDLSLLGCRLGHALAEALEGRAAHGFGTEGWAEDTRPHPDGRGRGGQSAEWGGSDAGGAGAAVDPAWALNHILLPLLRVACRGPERDAMAAAGALLVPLVDALGSALAPSGSGSGSALRGPLAGGAVAALLERLVGWAFTLLGAASAQHRSAGGLQLLSACCRALGPRMGADAAKRMLLAATSGLDCTEDWQVRREAANLIAALAALGANRVELCGSAGGGDAAVWMAGPHRREFLVQSLEAIRHDKIPSVRSAYLAAMAAVEQLPGSGPPLPGSPYGSVGASAEGRLPWSPAQSGSRSGASPPPVAVAVAWGQQGPDGGGGGVDTAWADFPEATSGPPELRPQPEPQPQPRLQPTGWGARPASAGGSGAGGSYAAVYAASQAAPASSRRAASPQAFRGGAGSGLGVVALTSHTERPMSRGRYERSDMGGSAEGGVAAAAAASAAAAAAAAQAGAVRGRRVYDWDRETWAMCGLEAPAVVAVGAVAVAVVAVAVVQTAAGADWEGPAARMRVPPDGFRASGGGPRAGGGGGHPARDSCGPISASSPPRRFQRQDGSRVSLGWPTGYRPPRGSPRFRRPSAAATDADFGIQIFARDPPPPPPAPSPPPAPQPLPSPPQANQPSPPPHHPSASSHGPCFLVDVRSSTDQLQAVVSPARAGAGRPVGLHVAFGSSPDRARHPSPPLAHPQPSTSSWQGGSGVAAGGLEGGWSPAAAMAAAGAAVSAAAVGAAGADAVGWEQEGLQMTARVQMLGPPRPVWDAATAEGPSGGQRGDARDQGGVDGRGGRRTRRHQHGGGGRGGSGGSEWSSGSEGDDGASASGSASGFGEGEAGRGAALALQRQLGDLVERAKQLQASLAASGRPGPGRKQRRRWSTAPPAAPSSSGPGTVPLPGLHPGSAAVPPAQQLQTLLHQALDAQASLQAYLLSAGSALPQGSPSAEALVQQLRLLGGLGGGGVHGLAAASGAGGAGGPLARLEELVGALQQAGLASGRASQLPSHPGSPPAGSAGPGSIAGAGAGGGGAGGAAGGEGAPGSGAAAVLGSETTGALRELIQQVEATRETLSRATSLRHTDSRMSARESMLRGASSSSLTSLGLGLGLAQLSNQASVPPVRRGPGAGASESGGTDEAAGSKAPSAKGSISVTGAAAAAPVGALQGGGSGGAGGAAHGASSAPVGRGGGTHAKARELTELVGADGGSAPPRPAWGWAGFDPASSELPPSAASPRVRFAVSGGGARRSGSSGGSGGGAAASPSGDTGNPGLHSGGRGGGGGGGAAHPPAADGGRRSPSGRHDFHQPYHQPYHPPPPGEEDSEALEDLAQLRTGSLLLPGEPRLPRFGSGAGGGAPWGEGRGLREYRGEGAASTAPGGYPSYPGGPGAGPGGAYGAGPYHQQGGYGPGGGGRGQEHPAAAAMAAAGHSGRGPTGLGRFEDHAPPLASGAARPGPNGTSYGSRVRQQRSASEPLQPYSSAQAQYEQYDYHAPAAQTPVPPHTDAPDYAFYQRYATSAQLPTNHPALYGGGTDAYGVGEDDGTDAGAGPYYYVPRVIDFRPLLPAATLRPAVLPGGGGGRASPSPQAPPGGAYSSASYPAFPHEAPASPPPADAVHGGPTAPGLPLDAVVSRLQRLGAGLGEPPWPGPQPPQAPGPVRPLDFQPRPEPRPARYPPGPAAGATAPIPWPSPTSPSVQTVRGRDVSHLTLASFPAPGGGTAYAWGQQPGIVRLQSSATADTATSALAAELSGAAGLSPLGIALEEPLFMELATGPLSGTWAGAAGETEDVAAGGLWQQEPRGYGLGAGPSAVPGAGGGQGSIHAAALPMRRPAAPAAAGAAAAEVEARDAALRAAVAAAAGSTRGGTSRAEALQHQLRQLRQGLGLEEQQPLPATQSTPALPSAQGRLPASTTAAQPSVSAGSAPSAGDLVAFASVVDMAAADAPASAAEAASSPPLVPTEPSTPQEGEASAPPVPAALGAASLDTWRRGEAPAAHEPGRVPQEAAEPAPEAHGEGEGEMATRPGAGAGLLSTAAAATVEEGLRDLEDLAVLFPATAAALGRSRPGTAAASEASYASSSVGRGSWGPAEATLRRGASGSGGGGSGGGSVGGRPQAPLAAGVDHEQQPPAAAASAAEVSYAPAQAAGEELVQAGVLDRGTEEGVMATPPPGRPAEPALRASTAAGAADSVWPPLLQSPEPALPPPPSHAAATGSGPQHPYDAALSLAAAAAATLGAASLSTGTGGSARRGGVPVAVGGGALRPEALQALRDSASGLARSSIEAVREVEGLVVRLTMLREQLAQGRRSSSAGGAWPVGAGLAAVSRAAGAGAESGRLEAGGGGEEGGEGRWYGEVQEEEEELFELPLLDA</sequence>